<feature type="region of interest" description="Disordered" evidence="1">
    <location>
        <begin position="145"/>
        <end position="186"/>
    </location>
</feature>
<keyword evidence="3" id="KW-1185">Reference proteome</keyword>
<gene>
    <name evidence="2" type="ORF">QJS04_geneDACA003049</name>
</gene>
<sequence length="262" mass="29601">MVASEAKERLPSPARVSSSPVRVPALPVMPPRRRKLHNFVLPSLQWGNQRLLRCMKKDPSFVNGAGSSTDSPPHPPVTAVAEEEEDDDVEIEEVRERLFSHLERAAEEMKKLSIPGEGGEKKKEEEELQSAKPWNLRIRRTVCKASQSDEAVGSRNPRQNPGSPPSAALPRSRRLRDSAAAGERRLNEWPRFTGTLSRGEIEEDFLLFTGKKPQRRPTKRPKNVQNNIISLLPGYWLSEITPDSYRVSDDPETRLVDFMIPI</sequence>
<feature type="compositionally biased region" description="Low complexity" evidence="1">
    <location>
        <begin position="11"/>
        <end position="26"/>
    </location>
</feature>
<name>A0AAV9BW36_ACOGR</name>
<dbReference type="AlphaFoldDB" id="A0AAV9BW36"/>
<reference evidence="2" key="2">
    <citation type="submission" date="2023-06" db="EMBL/GenBank/DDBJ databases">
        <authorList>
            <person name="Ma L."/>
            <person name="Liu K.-W."/>
            <person name="Li Z."/>
            <person name="Hsiao Y.-Y."/>
            <person name="Qi Y."/>
            <person name="Fu T."/>
            <person name="Tang G."/>
            <person name="Zhang D."/>
            <person name="Sun W.-H."/>
            <person name="Liu D.-K."/>
            <person name="Li Y."/>
            <person name="Chen G.-Z."/>
            <person name="Liu X.-D."/>
            <person name="Liao X.-Y."/>
            <person name="Jiang Y.-T."/>
            <person name="Yu X."/>
            <person name="Hao Y."/>
            <person name="Huang J."/>
            <person name="Zhao X.-W."/>
            <person name="Ke S."/>
            <person name="Chen Y.-Y."/>
            <person name="Wu W.-L."/>
            <person name="Hsu J.-L."/>
            <person name="Lin Y.-F."/>
            <person name="Huang M.-D."/>
            <person name="Li C.-Y."/>
            <person name="Huang L."/>
            <person name="Wang Z.-W."/>
            <person name="Zhao X."/>
            <person name="Zhong W.-Y."/>
            <person name="Peng D.-H."/>
            <person name="Ahmad S."/>
            <person name="Lan S."/>
            <person name="Zhang J.-S."/>
            <person name="Tsai W.-C."/>
            <person name="Van De Peer Y."/>
            <person name="Liu Z.-J."/>
        </authorList>
    </citation>
    <scope>NUCLEOTIDE SEQUENCE</scope>
    <source>
        <strain evidence="2">SCP</strain>
        <tissue evidence="2">Leaves</tissue>
    </source>
</reference>
<dbReference type="PANTHER" id="PTHR33130:SF43">
    <property type="entry name" value="OS01G0688600 PROTEIN"/>
    <property type="match status" value="1"/>
</dbReference>
<dbReference type="EMBL" id="JAUJYN010000001">
    <property type="protein sequence ID" value="KAK1280751.1"/>
    <property type="molecule type" value="Genomic_DNA"/>
</dbReference>
<protein>
    <submittedName>
        <fullName evidence="2">Uncharacterized protein</fullName>
    </submittedName>
</protein>
<reference evidence="2" key="1">
    <citation type="journal article" date="2023" name="Nat. Commun.">
        <title>Diploid and tetraploid genomes of Acorus and the evolution of monocots.</title>
        <authorList>
            <person name="Ma L."/>
            <person name="Liu K.W."/>
            <person name="Li Z."/>
            <person name="Hsiao Y.Y."/>
            <person name="Qi Y."/>
            <person name="Fu T."/>
            <person name="Tang G.D."/>
            <person name="Zhang D."/>
            <person name="Sun W.H."/>
            <person name="Liu D.K."/>
            <person name="Li Y."/>
            <person name="Chen G.Z."/>
            <person name="Liu X.D."/>
            <person name="Liao X.Y."/>
            <person name="Jiang Y.T."/>
            <person name="Yu X."/>
            <person name="Hao Y."/>
            <person name="Huang J."/>
            <person name="Zhao X.W."/>
            <person name="Ke S."/>
            <person name="Chen Y.Y."/>
            <person name="Wu W.L."/>
            <person name="Hsu J.L."/>
            <person name="Lin Y.F."/>
            <person name="Huang M.D."/>
            <person name="Li C.Y."/>
            <person name="Huang L."/>
            <person name="Wang Z.W."/>
            <person name="Zhao X."/>
            <person name="Zhong W.Y."/>
            <person name="Peng D.H."/>
            <person name="Ahmad S."/>
            <person name="Lan S."/>
            <person name="Zhang J.S."/>
            <person name="Tsai W.C."/>
            <person name="Van de Peer Y."/>
            <person name="Liu Z.J."/>
        </authorList>
    </citation>
    <scope>NUCLEOTIDE SEQUENCE</scope>
    <source>
        <strain evidence="2">SCP</strain>
    </source>
</reference>
<feature type="region of interest" description="Disordered" evidence="1">
    <location>
        <begin position="1"/>
        <end position="26"/>
    </location>
</feature>
<comment type="caution">
    <text evidence="2">The sequence shown here is derived from an EMBL/GenBank/DDBJ whole genome shotgun (WGS) entry which is preliminary data.</text>
</comment>
<feature type="compositionally biased region" description="Acidic residues" evidence="1">
    <location>
        <begin position="81"/>
        <end position="90"/>
    </location>
</feature>
<feature type="region of interest" description="Disordered" evidence="1">
    <location>
        <begin position="107"/>
        <end position="131"/>
    </location>
</feature>
<dbReference type="InterPro" id="IPR012438">
    <property type="entry name" value="DUF1639"/>
</dbReference>
<evidence type="ECO:0000313" key="2">
    <source>
        <dbReference type="EMBL" id="KAK1280751.1"/>
    </source>
</evidence>
<proteinExistence type="predicted"/>
<accession>A0AAV9BW36</accession>
<dbReference type="Proteomes" id="UP001179952">
    <property type="component" value="Unassembled WGS sequence"/>
</dbReference>
<dbReference type="PANTHER" id="PTHR33130">
    <property type="entry name" value="PUTATIVE (DUF1639)-RELATED"/>
    <property type="match status" value="1"/>
</dbReference>
<feature type="region of interest" description="Disordered" evidence="1">
    <location>
        <begin position="58"/>
        <end position="90"/>
    </location>
</feature>
<dbReference type="Pfam" id="PF07797">
    <property type="entry name" value="DUF1639"/>
    <property type="match status" value="1"/>
</dbReference>
<evidence type="ECO:0000313" key="3">
    <source>
        <dbReference type="Proteomes" id="UP001179952"/>
    </source>
</evidence>
<organism evidence="2 3">
    <name type="scientific">Acorus gramineus</name>
    <name type="common">Dwarf sweet flag</name>
    <dbReference type="NCBI Taxonomy" id="55184"/>
    <lineage>
        <taxon>Eukaryota</taxon>
        <taxon>Viridiplantae</taxon>
        <taxon>Streptophyta</taxon>
        <taxon>Embryophyta</taxon>
        <taxon>Tracheophyta</taxon>
        <taxon>Spermatophyta</taxon>
        <taxon>Magnoliopsida</taxon>
        <taxon>Liliopsida</taxon>
        <taxon>Acoraceae</taxon>
        <taxon>Acorus</taxon>
    </lineage>
</organism>
<evidence type="ECO:0000256" key="1">
    <source>
        <dbReference type="SAM" id="MobiDB-lite"/>
    </source>
</evidence>
<feature type="compositionally biased region" description="Basic and acidic residues" evidence="1">
    <location>
        <begin position="1"/>
        <end position="10"/>
    </location>
</feature>